<feature type="transmembrane region" description="Helical" evidence="1">
    <location>
        <begin position="114"/>
        <end position="134"/>
    </location>
</feature>
<feature type="transmembrane region" description="Helical" evidence="1">
    <location>
        <begin position="141"/>
        <end position="160"/>
    </location>
</feature>
<name>A0A8J7FNK2_9GAMM</name>
<proteinExistence type="predicted"/>
<feature type="transmembrane region" description="Helical" evidence="1">
    <location>
        <begin position="23"/>
        <end position="47"/>
    </location>
</feature>
<dbReference type="AlphaFoldDB" id="A0A8J7FNK2"/>
<dbReference type="RefSeq" id="WP_193953151.1">
    <property type="nucleotide sequence ID" value="NZ_JADEYS010000008.1"/>
</dbReference>
<dbReference type="EMBL" id="JADEYS010000008">
    <property type="protein sequence ID" value="MBE9397602.1"/>
    <property type="molecule type" value="Genomic_DNA"/>
</dbReference>
<evidence type="ECO:0000256" key="1">
    <source>
        <dbReference type="SAM" id="Phobius"/>
    </source>
</evidence>
<protein>
    <submittedName>
        <fullName evidence="2">Uncharacterized protein</fullName>
    </submittedName>
</protein>
<keyword evidence="3" id="KW-1185">Reference proteome</keyword>
<feature type="transmembrane region" description="Helical" evidence="1">
    <location>
        <begin position="68"/>
        <end position="94"/>
    </location>
</feature>
<evidence type="ECO:0000313" key="2">
    <source>
        <dbReference type="EMBL" id="MBE9397602.1"/>
    </source>
</evidence>
<sequence length="197" mass="21927">MDQNPLVLFVQLIRHNDSLLFELLLQTLSSSTFCFITGSVGLMMVIIGGHNQRYSDILDRSINGFCSIYLKTSVVLLLLFKLILLVSGLVGFDGVWNEVVAFWSKNKVWLNPSAAYYLLITSIIILIGTISLLCDQAEETSTGLIGAVLLAFVVFFGLPSEFDTNIRLYLFVGFCTVAILLIVSGSFDENAQRGWRR</sequence>
<reference evidence="2" key="1">
    <citation type="submission" date="2020-10" db="EMBL/GenBank/DDBJ databases">
        <title>Bacterium isolated from coastal waters sediment.</title>
        <authorList>
            <person name="Chen R.-J."/>
            <person name="Lu D.-C."/>
            <person name="Zhu K.-L."/>
            <person name="Du Z.-J."/>
        </authorList>
    </citation>
    <scope>NUCLEOTIDE SEQUENCE</scope>
    <source>
        <strain evidence="2">N1Y112</strain>
    </source>
</reference>
<accession>A0A8J7FNK2</accession>
<dbReference type="Proteomes" id="UP000640333">
    <property type="component" value="Unassembled WGS sequence"/>
</dbReference>
<keyword evidence="1" id="KW-0812">Transmembrane</keyword>
<keyword evidence="1" id="KW-1133">Transmembrane helix</keyword>
<feature type="transmembrane region" description="Helical" evidence="1">
    <location>
        <begin position="166"/>
        <end position="187"/>
    </location>
</feature>
<comment type="caution">
    <text evidence="2">The sequence shown here is derived from an EMBL/GenBank/DDBJ whole genome shotgun (WGS) entry which is preliminary data.</text>
</comment>
<gene>
    <name evidence="2" type="ORF">IOQ59_10055</name>
</gene>
<keyword evidence="1" id="KW-0472">Membrane</keyword>
<organism evidence="2 3">
    <name type="scientific">Pontibacterium sinense</name>
    <dbReference type="NCBI Taxonomy" id="2781979"/>
    <lineage>
        <taxon>Bacteria</taxon>
        <taxon>Pseudomonadati</taxon>
        <taxon>Pseudomonadota</taxon>
        <taxon>Gammaproteobacteria</taxon>
        <taxon>Oceanospirillales</taxon>
        <taxon>Oceanospirillaceae</taxon>
        <taxon>Pontibacterium</taxon>
    </lineage>
</organism>
<evidence type="ECO:0000313" key="3">
    <source>
        <dbReference type="Proteomes" id="UP000640333"/>
    </source>
</evidence>